<dbReference type="PANTHER" id="PTHR23028:SF53">
    <property type="entry name" value="ACYL_TRANSF_3 DOMAIN-CONTAINING PROTEIN"/>
    <property type="match status" value="1"/>
</dbReference>
<dbReference type="InterPro" id="IPR050879">
    <property type="entry name" value="Acyltransferase_3"/>
</dbReference>
<reference evidence="4 5" key="3">
    <citation type="submission" date="2020-08" db="EMBL/GenBank/DDBJ databases">
        <title>Genomic Encyclopedia of Type Strains, Phase IV (KMG-IV): sequencing the most valuable type-strain genomes for metagenomic binning, comparative biology and taxonomic classification.</title>
        <authorList>
            <person name="Goeker M."/>
        </authorList>
    </citation>
    <scope>NUCLEOTIDE SEQUENCE [LARGE SCALE GENOMIC DNA]</scope>
    <source>
        <strain evidence="4 5">DSM 27521</strain>
    </source>
</reference>
<keyword evidence="3" id="KW-0808">Transferase</keyword>
<keyword evidence="6" id="KW-1185">Reference proteome</keyword>
<dbReference type="InterPro" id="IPR002656">
    <property type="entry name" value="Acyl_transf_3_dom"/>
</dbReference>
<reference evidence="6" key="2">
    <citation type="journal article" date="2019" name="Int. J. Syst. Evol. Microbiol.">
        <title>The Global Catalogue of Microorganisms (GCM) 10K type strain sequencing project: providing services to taxonomists for standard genome sequencing and annotation.</title>
        <authorList>
            <consortium name="The Broad Institute Genomics Platform"/>
            <consortium name="The Broad Institute Genome Sequencing Center for Infectious Disease"/>
            <person name="Wu L."/>
            <person name="Ma J."/>
        </authorList>
    </citation>
    <scope>NUCLEOTIDE SEQUENCE [LARGE SCALE GENOMIC DNA]</scope>
    <source>
        <strain evidence="6">CGMCC 1.18437</strain>
    </source>
</reference>
<keyword evidence="1" id="KW-0472">Membrane</keyword>
<feature type="transmembrane region" description="Helical" evidence="1">
    <location>
        <begin position="7"/>
        <end position="24"/>
    </location>
</feature>
<evidence type="ECO:0000256" key="1">
    <source>
        <dbReference type="SAM" id="Phobius"/>
    </source>
</evidence>
<dbReference type="GO" id="GO:0016747">
    <property type="term" value="F:acyltransferase activity, transferring groups other than amino-acyl groups"/>
    <property type="evidence" value="ECO:0007669"/>
    <property type="project" value="InterPro"/>
</dbReference>
<dbReference type="Proteomes" id="UP000619376">
    <property type="component" value="Unassembled WGS sequence"/>
</dbReference>
<dbReference type="EMBL" id="JACHFK010000011">
    <property type="protein sequence ID" value="MBB5378198.1"/>
    <property type="molecule type" value="Genomic_DNA"/>
</dbReference>
<keyword evidence="1" id="KW-0812">Transmembrane</keyword>
<protein>
    <submittedName>
        <fullName evidence="3">Acyltransferase</fullName>
    </submittedName>
    <submittedName>
        <fullName evidence="4">Peptidoglycan/LPS O-acetylase OafA/YrhL</fullName>
    </submittedName>
</protein>
<dbReference type="GO" id="GO:0009103">
    <property type="term" value="P:lipopolysaccharide biosynthetic process"/>
    <property type="evidence" value="ECO:0007669"/>
    <property type="project" value="TreeGrafter"/>
</dbReference>
<feature type="transmembrane region" description="Helical" evidence="1">
    <location>
        <begin position="142"/>
        <end position="164"/>
    </location>
</feature>
<evidence type="ECO:0000313" key="4">
    <source>
        <dbReference type="EMBL" id="MBB5378198.1"/>
    </source>
</evidence>
<feature type="transmembrane region" description="Helical" evidence="1">
    <location>
        <begin position="171"/>
        <end position="191"/>
    </location>
</feature>
<dbReference type="PANTHER" id="PTHR23028">
    <property type="entry name" value="ACETYLTRANSFERASE"/>
    <property type="match status" value="1"/>
</dbReference>
<dbReference type="GO" id="GO:0016020">
    <property type="term" value="C:membrane"/>
    <property type="evidence" value="ECO:0007669"/>
    <property type="project" value="TreeGrafter"/>
</dbReference>
<dbReference type="EMBL" id="BNAJ01000011">
    <property type="protein sequence ID" value="GHF56762.1"/>
    <property type="molecule type" value="Genomic_DNA"/>
</dbReference>
<dbReference type="Pfam" id="PF01757">
    <property type="entry name" value="Acyl_transf_3"/>
    <property type="match status" value="1"/>
</dbReference>
<proteinExistence type="predicted"/>
<name>A0A7W8NSP6_9DEIO</name>
<feature type="transmembrane region" description="Helical" evidence="1">
    <location>
        <begin position="203"/>
        <end position="221"/>
    </location>
</feature>
<organism evidence="4 5">
    <name type="scientific">Deinococcus metalli</name>
    <dbReference type="NCBI Taxonomy" id="1141878"/>
    <lineage>
        <taxon>Bacteria</taxon>
        <taxon>Thermotogati</taxon>
        <taxon>Deinococcota</taxon>
        <taxon>Deinococci</taxon>
        <taxon>Deinococcales</taxon>
        <taxon>Deinococcaceae</taxon>
        <taxon>Deinococcus</taxon>
    </lineage>
</organism>
<evidence type="ECO:0000313" key="5">
    <source>
        <dbReference type="Proteomes" id="UP000539473"/>
    </source>
</evidence>
<keyword evidence="1" id="KW-1133">Transmembrane helix</keyword>
<keyword evidence="3" id="KW-0012">Acyltransferase</keyword>
<reference evidence="3" key="4">
    <citation type="submission" date="2024-05" db="EMBL/GenBank/DDBJ databases">
        <authorList>
            <person name="Sun Q."/>
            <person name="Zhou Y."/>
        </authorList>
    </citation>
    <scope>NUCLEOTIDE SEQUENCE</scope>
    <source>
        <strain evidence="3">CGMCC 1.18437</strain>
    </source>
</reference>
<gene>
    <name evidence="3" type="ORF">GCM10017781_36370</name>
    <name evidence="4" type="ORF">HNQ07_003699</name>
</gene>
<feature type="transmembrane region" description="Helical" evidence="1">
    <location>
        <begin position="44"/>
        <end position="64"/>
    </location>
</feature>
<evidence type="ECO:0000313" key="3">
    <source>
        <dbReference type="EMBL" id="GHF56762.1"/>
    </source>
</evidence>
<sequence length="364" mass="40636">MTEIRALTGIRAIAALWVVLHHYYEFLVKLWPPLTVIEPVAAGGRLGVELFFTLSGFILTYTYVDKFRVPTVPEYKRFLNARLARLYPVHLMCLAGLAVIVAAGHLLHLNLRTGDMYTLSGLLASVFLVQAWGDHAYATWNFVAWSVSAEWFAYLTFPLTALLFWRVRTMWSAVLIAAVALVVTIMLFQYGGLSAVSPFDHRGLLRIIGCFLAGAMMYWLYRHGVGRTWAWSVLVPVNALLIIVGLYVTSAATATLPWFALLMPTLILGLAWHDRGALTTRPALYWGRVSYSLYMTHLIVKQVVGEVLPPERFMGSVVGSVVGTLVYLVPVAVVAMLMYHVVEEPGRRLIRRVGSRRVQPAVAS</sequence>
<dbReference type="RefSeq" id="WP_184114478.1">
    <property type="nucleotide sequence ID" value="NZ_BNAJ01000011.1"/>
</dbReference>
<feature type="domain" description="Acyltransferase 3" evidence="2">
    <location>
        <begin position="5"/>
        <end position="339"/>
    </location>
</feature>
<feature type="transmembrane region" description="Helical" evidence="1">
    <location>
        <begin position="285"/>
        <end position="304"/>
    </location>
</feature>
<reference evidence="3" key="1">
    <citation type="journal article" date="2014" name="Int. J. Syst. Evol. Microbiol.">
        <title>Complete genome of a new Firmicutes species belonging to the dominant human colonic microbiota ('Ruminococcus bicirculans') reveals two chromosomes and a selective capacity to utilize plant glucans.</title>
        <authorList>
            <consortium name="NISC Comparative Sequencing Program"/>
            <person name="Wegmann U."/>
            <person name="Louis P."/>
            <person name="Goesmann A."/>
            <person name="Henrissat B."/>
            <person name="Duncan S.H."/>
            <person name="Flint H.J."/>
        </authorList>
    </citation>
    <scope>NUCLEOTIDE SEQUENCE</scope>
    <source>
        <strain evidence="3">CGMCC 1.18437</strain>
    </source>
</reference>
<evidence type="ECO:0000313" key="6">
    <source>
        <dbReference type="Proteomes" id="UP000619376"/>
    </source>
</evidence>
<dbReference type="AlphaFoldDB" id="A0A7W8NSP6"/>
<feature type="transmembrane region" description="Helical" evidence="1">
    <location>
        <begin position="324"/>
        <end position="342"/>
    </location>
</feature>
<feature type="transmembrane region" description="Helical" evidence="1">
    <location>
        <begin position="228"/>
        <end position="249"/>
    </location>
</feature>
<comment type="caution">
    <text evidence="4">The sequence shown here is derived from an EMBL/GenBank/DDBJ whole genome shotgun (WGS) entry which is preliminary data.</text>
</comment>
<evidence type="ECO:0000259" key="2">
    <source>
        <dbReference type="Pfam" id="PF01757"/>
    </source>
</evidence>
<dbReference type="Proteomes" id="UP000539473">
    <property type="component" value="Unassembled WGS sequence"/>
</dbReference>
<feature type="transmembrane region" description="Helical" evidence="1">
    <location>
        <begin position="255"/>
        <end position="273"/>
    </location>
</feature>
<accession>A0A7W8NSP6</accession>
<feature type="transmembrane region" description="Helical" evidence="1">
    <location>
        <begin position="85"/>
        <end position="107"/>
    </location>
</feature>